<organism evidence="3 4">
    <name type="scientific">Acetivibrio ethanolgignens</name>
    <dbReference type="NCBI Taxonomy" id="290052"/>
    <lineage>
        <taxon>Bacteria</taxon>
        <taxon>Bacillati</taxon>
        <taxon>Bacillota</taxon>
        <taxon>Clostridia</taxon>
        <taxon>Eubacteriales</taxon>
        <taxon>Oscillospiraceae</taxon>
        <taxon>Acetivibrio</taxon>
    </lineage>
</organism>
<dbReference type="InterPro" id="IPR037522">
    <property type="entry name" value="HD_GYP_dom"/>
</dbReference>
<evidence type="ECO:0000313" key="4">
    <source>
        <dbReference type="Proteomes" id="UP000054874"/>
    </source>
</evidence>
<name>A0A0V8QD11_9FIRM</name>
<reference evidence="3 4" key="1">
    <citation type="submission" date="2015-11" db="EMBL/GenBank/DDBJ databases">
        <title>Butyribacter intestini gen. nov., sp. nov., a butyric acid-producing bacterium of the family Lachnospiraceae isolated from the human faeces.</title>
        <authorList>
            <person name="Zou Y."/>
            <person name="Xue W."/>
            <person name="Luo G."/>
            <person name="Lv M."/>
        </authorList>
    </citation>
    <scope>NUCLEOTIDE SEQUENCE [LARGE SCALE GENOMIC DNA]</scope>
    <source>
        <strain evidence="3 4">ACET-33324</strain>
    </source>
</reference>
<feature type="domain" description="HD" evidence="1">
    <location>
        <begin position="20"/>
        <end position="142"/>
    </location>
</feature>
<comment type="caution">
    <text evidence="3">The sequence shown here is derived from an EMBL/GenBank/DDBJ whole genome shotgun (WGS) entry which is preliminary data.</text>
</comment>
<dbReference type="Pfam" id="PF13487">
    <property type="entry name" value="HD_5"/>
    <property type="match status" value="1"/>
</dbReference>
<dbReference type="AlphaFoldDB" id="A0A0V8QD11"/>
<sequence>MNFEALVRVVDMGVEYASGTGSHSLRVAEYSIEIARRAGKSKEEQKEIYYMALLHDIGKIAIPNEIINKPGKLTEEEYAVIKEHTVIGFNILKNILDRCGIEKGARSHHERYDGFGYPDGLKQEDIPEAARIIGVADAYDAMSSDRSYRKAMPWEVTKEEIHKGIGTQFDPYFAKIMIELMEERNEAEISGQAQAV</sequence>
<dbReference type="InterPro" id="IPR006675">
    <property type="entry name" value="HDIG_dom"/>
</dbReference>
<dbReference type="InterPro" id="IPR006674">
    <property type="entry name" value="HD_domain"/>
</dbReference>
<dbReference type="EMBL" id="LNAM01000170">
    <property type="protein sequence ID" value="KSV58475.1"/>
    <property type="molecule type" value="Genomic_DNA"/>
</dbReference>
<dbReference type="PROSITE" id="PS51832">
    <property type="entry name" value="HD_GYP"/>
    <property type="match status" value="1"/>
</dbReference>
<dbReference type="SMART" id="SM00471">
    <property type="entry name" value="HDc"/>
    <property type="match status" value="1"/>
</dbReference>
<dbReference type="STRING" id="290052.ASU35_12695"/>
<dbReference type="NCBIfam" id="TIGR00277">
    <property type="entry name" value="HDIG"/>
    <property type="match status" value="1"/>
</dbReference>
<dbReference type="RefSeq" id="WP_058353268.1">
    <property type="nucleotide sequence ID" value="NZ_CABMMD010000170.1"/>
</dbReference>
<dbReference type="SUPFAM" id="SSF109604">
    <property type="entry name" value="HD-domain/PDEase-like"/>
    <property type="match status" value="1"/>
</dbReference>
<dbReference type="Proteomes" id="UP000054874">
    <property type="component" value="Unassembled WGS sequence"/>
</dbReference>
<dbReference type="OrthoDB" id="9804747at2"/>
<evidence type="ECO:0000313" key="3">
    <source>
        <dbReference type="EMBL" id="KSV58475.1"/>
    </source>
</evidence>
<evidence type="ECO:0000259" key="2">
    <source>
        <dbReference type="PROSITE" id="PS51832"/>
    </source>
</evidence>
<protein>
    <submittedName>
        <fullName evidence="3">Uncharacterized protein</fullName>
    </submittedName>
</protein>
<gene>
    <name evidence="3" type="ORF">ASU35_12695</name>
</gene>
<keyword evidence="4" id="KW-1185">Reference proteome</keyword>
<dbReference type="CDD" id="cd00077">
    <property type="entry name" value="HDc"/>
    <property type="match status" value="1"/>
</dbReference>
<dbReference type="PROSITE" id="PS51831">
    <property type="entry name" value="HD"/>
    <property type="match status" value="1"/>
</dbReference>
<accession>A0A0V8QD11</accession>
<evidence type="ECO:0000259" key="1">
    <source>
        <dbReference type="PROSITE" id="PS51831"/>
    </source>
</evidence>
<dbReference type="Gene3D" id="1.10.3210.10">
    <property type="entry name" value="Hypothetical protein af1432"/>
    <property type="match status" value="1"/>
</dbReference>
<dbReference type="PANTHER" id="PTHR43155">
    <property type="entry name" value="CYCLIC DI-GMP PHOSPHODIESTERASE PA4108-RELATED"/>
    <property type="match status" value="1"/>
</dbReference>
<dbReference type="InterPro" id="IPR003607">
    <property type="entry name" value="HD/PDEase_dom"/>
</dbReference>
<proteinExistence type="predicted"/>
<feature type="domain" description="HD-GYP" evidence="2">
    <location>
        <begin position="1"/>
        <end position="193"/>
    </location>
</feature>